<evidence type="ECO:0000259" key="1">
    <source>
        <dbReference type="Pfam" id="PF07905"/>
    </source>
</evidence>
<name>A0A1I2HRS7_9BACL</name>
<dbReference type="AlphaFoldDB" id="A0A1I2HRS7"/>
<dbReference type="Proteomes" id="UP000183410">
    <property type="component" value="Unassembled WGS sequence"/>
</dbReference>
<dbReference type="InterPro" id="IPR012914">
    <property type="entry name" value="PucR_dom"/>
</dbReference>
<evidence type="ECO:0000259" key="2">
    <source>
        <dbReference type="Pfam" id="PF13556"/>
    </source>
</evidence>
<protein>
    <submittedName>
        <fullName evidence="3">Purine catabolism regulatory protein</fullName>
    </submittedName>
</protein>
<feature type="domain" description="PucR C-terminal helix-turn-helix" evidence="2">
    <location>
        <begin position="473"/>
        <end position="530"/>
    </location>
</feature>
<dbReference type="Pfam" id="PF13556">
    <property type="entry name" value="HTH_30"/>
    <property type="match status" value="1"/>
</dbReference>
<accession>A0A1I2HRS7</accession>
<feature type="domain" description="Purine catabolism PurC-like" evidence="1">
    <location>
        <begin position="15"/>
        <end position="132"/>
    </location>
</feature>
<dbReference type="InterPro" id="IPR051448">
    <property type="entry name" value="CdaR-like_regulators"/>
</dbReference>
<dbReference type="InterPro" id="IPR025736">
    <property type="entry name" value="PucR_C-HTH_dom"/>
</dbReference>
<sequence length="540" mass="61964">MDAIVQTLLQLTIRDILQRPLFQKAEVLASEEALNRTVRWVHIMEVIQAGQLLSGGELILTTGIGWQEDEERSLIFLQQLLRSGASGLCIELVTYTARPPERMLELAKREHFPILLFHEQVRYIDITQDLHAHFINQHHKMVAELEVLSKQLGQLLLSGKGLRPLLELLQQTTDAQVAFFPLNAEAQFVPAITKAKADKFYERWIYNEMFPSPLLSLQLAHRPIVALGRLFADLLIHAKQELTEFQILALDRCATAVAQEMMRTQYVEEKRRYQDDLWLGDWLSGKHGLTEISYYIRHIKPSAKLGSLAVCVFQLKASHAEAKDFESLMLQRNRVARAIFEGEGFYLFPLLLQGQMVFILLDQLERQKWKERLLQAVERLRRTEMKQEPALFSGLWGIGKLAAQIDQAAESYATAKETIAIQRDAGPLPAPFFDELHTYKIISALKKCGMLDELIREYIEPLASYDKEKHGQLLLTLKTYLIRSGSKQDTARELFIARQTLYHRLDKIIALLGEDFMSADKRLAIELAVNAYEYTRGAIR</sequence>
<dbReference type="PANTHER" id="PTHR33744:SF1">
    <property type="entry name" value="DNA-BINDING TRANSCRIPTIONAL ACTIVATOR ADER"/>
    <property type="match status" value="1"/>
</dbReference>
<dbReference type="PANTHER" id="PTHR33744">
    <property type="entry name" value="CARBOHYDRATE DIACID REGULATOR"/>
    <property type="match status" value="1"/>
</dbReference>
<dbReference type="EMBL" id="FONN01000026">
    <property type="protein sequence ID" value="SFF32609.1"/>
    <property type="molecule type" value="Genomic_DNA"/>
</dbReference>
<dbReference type="Gene3D" id="1.10.10.2840">
    <property type="entry name" value="PucR C-terminal helix-turn-helix domain"/>
    <property type="match status" value="1"/>
</dbReference>
<keyword evidence="4" id="KW-1185">Reference proteome</keyword>
<evidence type="ECO:0000313" key="4">
    <source>
        <dbReference type="Proteomes" id="UP000183410"/>
    </source>
</evidence>
<dbReference type="InterPro" id="IPR042070">
    <property type="entry name" value="PucR_C-HTH_sf"/>
</dbReference>
<proteinExistence type="predicted"/>
<dbReference type="RefSeq" id="WP_231594401.1">
    <property type="nucleotide sequence ID" value="NZ_FONN01000026.1"/>
</dbReference>
<dbReference type="Pfam" id="PF07905">
    <property type="entry name" value="PucR"/>
    <property type="match status" value="1"/>
</dbReference>
<gene>
    <name evidence="3" type="ORF">SAMN04487969_12632</name>
</gene>
<reference evidence="4" key="1">
    <citation type="submission" date="2016-10" db="EMBL/GenBank/DDBJ databases">
        <authorList>
            <person name="Varghese N."/>
            <person name="Submissions S."/>
        </authorList>
    </citation>
    <scope>NUCLEOTIDE SEQUENCE [LARGE SCALE GENOMIC DNA]</scope>
    <source>
        <strain evidence="4">CGMCC 1.10223</strain>
    </source>
</reference>
<evidence type="ECO:0000313" key="3">
    <source>
        <dbReference type="EMBL" id="SFF32609.1"/>
    </source>
</evidence>
<organism evidence="3 4">
    <name type="scientific">Paenibacillus algorifonticola</name>
    <dbReference type="NCBI Taxonomy" id="684063"/>
    <lineage>
        <taxon>Bacteria</taxon>
        <taxon>Bacillati</taxon>
        <taxon>Bacillota</taxon>
        <taxon>Bacilli</taxon>
        <taxon>Bacillales</taxon>
        <taxon>Paenibacillaceae</taxon>
        <taxon>Paenibacillus</taxon>
    </lineage>
</organism>